<feature type="domain" description="VOC" evidence="1">
    <location>
        <begin position="6"/>
        <end position="130"/>
    </location>
</feature>
<dbReference type="InterPro" id="IPR037523">
    <property type="entry name" value="VOC_core"/>
</dbReference>
<dbReference type="EMBL" id="JBHTNZ010000073">
    <property type="protein sequence ID" value="MFD1464139.1"/>
    <property type="molecule type" value="Genomic_DNA"/>
</dbReference>
<dbReference type="InterPro" id="IPR004360">
    <property type="entry name" value="Glyas_Fos-R_dOase_dom"/>
</dbReference>
<comment type="caution">
    <text evidence="2">The sequence shown here is derived from an EMBL/GenBank/DDBJ whole genome shotgun (WGS) entry which is preliminary data.</text>
</comment>
<dbReference type="PANTHER" id="PTHR36503:SF2">
    <property type="entry name" value="BLR2408 PROTEIN"/>
    <property type="match status" value="1"/>
</dbReference>
<name>A0ABW4DHQ1_9BACL</name>
<dbReference type="SUPFAM" id="SSF54593">
    <property type="entry name" value="Glyoxalase/Bleomycin resistance protein/Dihydroxybiphenyl dioxygenase"/>
    <property type="match status" value="1"/>
</dbReference>
<evidence type="ECO:0000259" key="1">
    <source>
        <dbReference type="PROSITE" id="PS51819"/>
    </source>
</evidence>
<accession>A0ABW4DHQ1</accession>
<dbReference type="PROSITE" id="PS51819">
    <property type="entry name" value="VOC"/>
    <property type="match status" value="1"/>
</dbReference>
<dbReference type="RefSeq" id="WP_229524703.1">
    <property type="nucleotide sequence ID" value="NZ_JAFFQR010000064.1"/>
</dbReference>
<dbReference type="CDD" id="cd09012">
    <property type="entry name" value="VOC_like"/>
    <property type="match status" value="1"/>
</dbReference>
<dbReference type="InterPro" id="IPR029068">
    <property type="entry name" value="Glyas_Bleomycin-R_OHBP_Dase"/>
</dbReference>
<evidence type="ECO:0000313" key="3">
    <source>
        <dbReference type="Proteomes" id="UP001597340"/>
    </source>
</evidence>
<organism evidence="2 3">
    <name type="scientific">Paenibacillus farraposensis</name>
    <dbReference type="NCBI Taxonomy" id="2807095"/>
    <lineage>
        <taxon>Bacteria</taxon>
        <taxon>Bacillati</taxon>
        <taxon>Bacillota</taxon>
        <taxon>Bacilli</taxon>
        <taxon>Bacillales</taxon>
        <taxon>Paenibacillaceae</taxon>
        <taxon>Paenibacillus</taxon>
    </lineage>
</organism>
<dbReference type="PANTHER" id="PTHR36503">
    <property type="entry name" value="BLR2520 PROTEIN"/>
    <property type="match status" value="1"/>
</dbReference>
<protein>
    <submittedName>
        <fullName evidence="2">VOC family protein</fullName>
    </submittedName>
</protein>
<keyword evidence="3" id="KW-1185">Reference proteome</keyword>
<proteinExistence type="predicted"/>
<dbReference type="Gene3D" id="3.10.180.10">
    <property type="entry name" value="2,3-Dihydroxybiphenyl 1,2-Dioxygenase, domain 1"/>
    <property type="match status" value="1"/>
</dbReference>
<sequence>MGVTAKQIFVNLPVKNLQRSVDFFTAIGFEFNAQFTDEQTTCMVVSEHIFVMLLEEERFKEFTTKEISDATKSTEAIIALSVESRAEVDELVHKALQAGGKPSNEPQDHGFMYGWSFQDLDGHLWELFYMAEQ</sequence>
<dbReference type="Proteomes" id="UP001597340">
    <property type="component" value="Unassembled WGS sequence"/>
</dbReference>
<evidence type="ECO:0000313" key="2">
    <source>
        <dbReference type="EMBL" id="MFD1464139.1"/>
    </source>
</evidence>
<reference evidence="3" key="1">
    <citation type="journal article" date="2019" name="Int. J. Syst. Evol. Microbiol.">
        <title>The Global Catalogue of Microorganisms (GCM) 10K type strain sequencing project: providing services to taxonomists for standard genome sequencing and annotation.</title>
        <authorList>
            <consortium name="The Broad Institute Genomics Platform"/>
            <consortium name="The Broad Institute Genome Sequencing Center for Infectious Disease"/>
            <person name="Wu L."/>
            <person name="Ma J."/>
        </authorList>
    </citation>
    <scope>NUCLEOTIDE SEQUENCE [LARGE SCALE GENOMIC DNA]</scope>
    <source>
        <strain evidence="3">CCM 9147</strain>
    </source>
</reference>
<dbReference type="Pfam" id="PF00903">
    <property type="entry name" value="Glyoxalase"/>
    <property type="match status" value="1"/>
</dbReference>
<gene>
    <name evidence="2" type="ORF">ACFQ5D_22935</name>
</gene>